<name>A0A371DHE8_9APHY</name>
<proteinExistence type="predicted"/>
<dbReference type="Pfam" id="PF23670">
    <property type="entry name" value="PIGBOS1"/>
    <property type="match status" value="1"/>
</dbReference>
<accession>A0A371DHE8</accession>
<gene>
    <name evidence="2" type="ORF">OH76DRAFT_1400869</name>
</gene>
<keyword evidence="3" id="KW-1185">Reference proteome</keyword>
<dbReference type="Proteomes" id="UP000256964">
    <property type="component" value="Unassembled WGS sequence"/>
</dbReference>
<feature type="compositionally biased region" description="Low complexity" evidence="1">
    <location>
        <begin position="55"/>
        <end position="68"/>
    </location>
</feature>
<organism evidence="2 3">
    <name type="scientific">Lentinus brumalis</name>
    <dbReference type="NCBI Taxonomy" id="2498619"/>
    <lineage>
        <taxon>Eukaryota</taxon>
        <taxon>Fungi</taxon>
        <taxon>Dikarya</taxon>
        <taxon>Basidiomycota</taxon>
        <taxon>Agaricomycotina</taxon>
        <taxon>Agaricomycetes</taxon>
        <taxon>Polyporales</taxon>
        <taxon>Polyporaceae</taxon>
        <taxon>Lentinus</taxon>
    </lineage>
</organism>
<sequence>MSRSRALPLLVAGVTGVLSGVYIFKPLFDQSSGRATARSIGTGNDVSAGSVQPPAAAERSSAAAVAQSNTNPDTVNTSGVAEGGTSNRETRKH</sequence>
<dbReference type="AlphaFoldDB" id="A0A371DHE8"/>
<dbReference type="OrthoDB" id="4093673at2759"/>
<protein>
    <submittedName>
        <fullName evidence="2">Uncharacterized protein</fullName>
    </submittedName>
</protein>
<evidence type="ECO:0000313" key="3">
    <source>
        <dbReference type="Proteomes" id="UP000256964"/>
    </source>
</evidence>
<dbReference type="InterPro" id="IPR057394">
    <property type="entry name" value="PIGBOS1"/>
</dbReference>
<feature type="compositionally biased region" description="Polar residues" evidence="1">
    <location>
        <begin position="69"/>
        <end position="87"/>
    </location>
</feature>
<dbReference type="EMBL" id="KZ857392">
    <property type="protein sequence ID" value="RDX51965.1"/>
    <property type="molecule type" value="Genomic_DNA"/>
</dbReference>
<feature type="region of interest" description="Disordered" evidence="1">
    <location>
        <begin position="34"/>
        <end position="93"/>
    </location>
</feature>
<reference evidence="2 3" key="1">
    <citation type="journal article" date="2018" name="Biotechnol. Biofuels">
        <title>Integrative visual omics of the white-rot fungus Polyporus brumalis exposes the biotechnological potential of its oxidative enzymes for delignifying raw plant biomass.</title>
        <authorList>
            <person name="Miyauchi S."/>
            <person name="Rancon A."/>
            <person name="Drula E."/>
            <person name="Hage H."/>
            <person name="Chaduli D."/>
            <person name="Favel A."/>
            <person name="Grisel S."/>
            <person name="Henrissat B."/>
            <person name="Herpoel-Gimbert I."/>
            <person name="Ruiz-Duenas F.J."/>
            <person name="Chevret D."/>
            <person name="Hainaut M."/>
            <person name="Lin J."/>
            <person name="Wang M."/>
            <person name="Pangilinan J."/>
            <person name="Lipzen A."/>
            <person name="Lesage-Meessen L."/>
            <person name="Navarro D."/>
            <person name="Riley R."/>
            <person name="Grigoriev I.V."/>
            <person name="Zhou S."/>
            <person name="Raouche S."/>
            <person name="Rosso M.N."/>
        </authorList>
    </citation>
    <scope>NUCLEOTIDE SEQUENCE [LARGE SCALE GENOMIC DNA]</scope>
    <source>
        <strain evidence="2 3">BRFM 1820</strain>
    </source>
</reference>
<feature type="compositionally biased region" description="Polar residues" evidence="1">
    <location>
        <begin position="34"/>
        <end position="50"/>
    </location>
</feature>
<evidence type="ECO:0000256" key="1">
    <source>
        <dbReference type="SAM" id="MobiDB-lite"/>
    </source>
</evidence>
<evidence type="ECO:0000313" key="2">
    <source>
        <dbReference type="EMBL" id="RDX51965.1"/>
    </source>
</evidence>